<evidence type="ECO:0000256" key="2">
    <source>
        <dbReference type="ARBA" id="ARBA00010961"/>
    </source>
</evidence>
<reference evidence="7" key="2">
    <citation type="journal article" date="2024" name="FEMS Microbiol. Lett.">
        <title>Genomic insights into Spiroplasma endosymbionts that induce male-killing and protective phenotypes in the pea aphid.</title>
        <authorList>
            <person name="Arai H."/>
            <person name="Legeai F."/>
            <person name="Kageyama D."/>
            <person name="Sugio A."/>
            <person name="Simon J.C."/>
        </authorList>
    </citation>
    <scope>NUCLEOTIDE SEQUENCE</scope>
    <source>
        <strain evidence="7">SAp269</strain>
    </source>
</reference>
<sequence>MQALESFESKWNKQYPQITKSWYKNWDNLMVFISYHAEIKRVIYTTNAIEYVNSQLRKVVRNKKVFPNDMAVFKIFYLAIENITKKWTVPIKNWNTAIAHFMIKFEDRINLN</sequence>
<reference evidence="9" key="1">
    <citation type="journal article" date="2024" name="FEMS Microbiol. Lett.">
        <title>Genomic insights into Spiroplasma endosymbionts that induce male-killing and protective phenotypes in the pea aphid.</title>
        <authorList>
            <person name="Arai H."/>
            <person name="Legeai F."/>
            <person name="Kageyama D."/>
            <person name="Sugio A."/>
            <person name="Simon J.C."/>
        </authorList>
    </citation>
    <scope>NUCLEOTIDE SEQUENCE [LARGE SCALE GENOMIC DNA]</scope>
    <source>
        <strain evidence="9">sAp269</strain>
    </source>
</reference>
<evidence type="ECO:0000256" key="6">
    <source>
        <dbReference type="RuleBase" id="RU365089"/>
    </source>
</evidence>
<gene>
    <name evidence="7" type="ORF">SAP269_06730</name>
    <name evidence="8" type="ORF">SAP269_18320</name>
</gene>
<evidence type="ECO:0000313" key="7">
    <source>
        <dbReference type="EMBL" id="BET38084.1"/>
    </source>
</evidence>
<keyword evidence="5 6" id="KW-0233">DNA recombination</keyword>
<dbReference type="EMBL" id="AP028955">
    <property type="protein sequence ID" value="BET39243.1"/>
    <property type="molecule type" value="Genomic_DNA"/>
</dbReference>
<comment type="function">
    <text evidence="1 6">Required for the transposition of the insertion element.</text>
</comment>
<evidence type="ECO:0000313" key="8">
    <source>
        <dbReference type="EMBL" id="BET39243.1"/>
    </source>
</evidence>
<dbReference type="EMBL" id="AP028955">
    <property type="protein sequence ID" value="BET38084.1"/>
    <property type="molecule type" value="Genomic_DNA"/>
</dbReference>
<evidence type="ECO:0000256" key="3">
    <source>
        <dbReference type="ARBA" id="ARBA00022578"/>
    </source>
</evidence>
<dbReference type="Pfam" id="PF00872">
    <property type="entry name" value="Transposase_mut"/>
    <property type="match status" value="1"/>
</dbReference>
<dbReference type="PANTHER" id="PTHR33217:SF5">
    <property type="entry name" value="MUTATOR FAMILY TRANSPOSASE"/>
    <property type="match status" value="1"/>
</dbReference>
<comment type="similarity">
    <text evidence="2 6">Belongs to the transposase mutator family.</text>
</comment>
<keyword evidence="4 6" id="KW-0238">DNA-binding</keyword>
<evidence type="ECO:0000256" key="4">
    <source>
        <dbReference type="ARBA" id="ARBA00023125"/>
    </source>
</evidence>
<name>A0ABM8JM03_9MOLU</name>
<dbReference type="PANTHER" id="PTHR33217">
    <property type="entry name" value="TRANSPOSASE FOR INSERTION SEQUENCE ELEMENT IS1081"/>
    <property type="match status" value="1"/>
</dbReference>
<evidence type="ECO:0000256" key="1">
    <source>
        <dbReference type="ARBA" id="ARBA00002190"/>
    </source>
</evidence>
<evidence type="ECO:0000313" key="9">
    <source>
        <dbReference type="Proteomes" id="UP001473424"/>
    </source>
</evidence>
<organism evidence="7 9">
    <name type="scientific">Spiroplasma ixodetis</name>
    <dbReference type="NCBI Taxonomy" id="2141"/>
    <lineage>
        <taxon>Bacteria</taxon>
        <taxon>Bacillati</taxon>
        <taxon>Mycoplasmatota</taxon>
        <taxon>Mollicutes</taxon>
        <taxon>Entomoplasmatales</taxon>
        <taxon>Spiroplasmataceae</taxon>
        <taxon>Spiroplasma</taxon>
    </lineage>
</organism>
<accession>A0ABM8JM03</accession>
<keyword evidence="6" id="KW-0814">Transposable element</keyword>
<dbReference type="InterPro" id="IPR001207">
    <property type="entry name" value="Transposase_mutator"/>
</dbReference>
<dbReference type="Proteomes" id="UP001473424">
    <property type="component" value="Chromosome"/>
</dbReference>
<keyword evidence="3 6" id="KW-0815">Transposition</keyword>
<protein>
    <recommendedName>
        <fullName evidence="6">Mutator family transposase</fullName>
    </recommendedName>
</protein>
<proteinExistence type="inferred from homology"/>
<keyword evidence="9" id="KW-1185">Reference proteome</keyword>
<evidence type="ECO:0000256" key="5">
    <source>
        <dbReference type="ARBA" id="ARBA00023172"/>
    </source>
</evidence>